<gene>
    <name evidence="1" type="ORF">VTK73DRAFT_8039</name>
</gene>
<comment type="caution">
    <text evidence="1">The sequence shown here is derived from an EMBL/GenBank/DDBJ whole genome shotgun (WGS) entry which is preliminary data.</text>
</comment>
<sequence>MSTPSFSPFAQIYPTPVYIPQASLVPGAKISCWVCVKEPFLIFKSSPLTTTSGLDIIVDDTHHGRPEETARMQEQTTSLGHHIGNEPNDSQSRAVSAVYQRVPNGGVAMHLIAPADIQPARSRGSGSARLCLGREQLESAYAPTQTVDSRRPTPCAPW</sequence>
<accession>A0ABR3WAS3</accession>
<dbReference type="Proteomes" id="UP001586593">
    <property type="component" value="Unassembled WGS sequence"/>
</dbReference>
<name>A0ABR3WAS3_9PEZI</name>
<dbReference type="EMBL" id="JAZHXJ010000555">
    <property type="protein sequence ID" value="KAL1857567.1"/>
    <property type="molecule type" value="Genomic_DNA"/>
</dbReference>
<proteinExistence type="predicted"/>
<protein>
    <submittedName>
        <fullName evidence="1">Uncharacterized protein</fullName>
    </submittedName>
</protein>
<evidence type="ECO:0000313" key="1">
    <source>
        <dbReference type="EMBL" id="KAL1857567.1"/>
    </source>
</evidence>
<keyword evidence="2" id="KW-1185">Reference proteome</keyword>
<reference evidence="1 2" key="1">
    <citation type="journal article" date="2024" name="Commun. Biol.">
        <title>Comparative genomic analysis of thermophilic fungi reveals convergent evolutionary adaptations and gene losses.</title>
        <authorList>
            <person name="Steindorff A.S."/>
            <person name="Aguilar-Pontes M.V."/>
            <person name="Robinson A.J."/>
            <person name="Andreopoulos B."/>
            <person name="LaButti K."/>
            <person name="Kuo A."/>
            <person name="Mondo S."/>
            <person name="Riley R."/>
            <person name="Otillar R."/>
            <person name="Haridas S."/>
            <person name="Lipzen A."/>
            <person name="Grimwood J."/>
            <person name="Schmutz J."/>
            <person name="Clum A."/>
            <person name="Reid I.D."/>
            <person name="Moisan M.C."/>
            <person name="Butler G."/>
            <person name="Nguyen T.T.M."/>
            <person name="Dewar K."/>
            <person name="Conant G."/>
            <person name="Drula E."/>
            <person name="Henrissat B."/>
            <person name="Hansel C."/>
            <person name="Singer S."/>
            <person name="Hutchinson M.I."/>
            <person name="de Vries R.P."/>
            <person name="Natvig D.O."/>
            <person name="Powell A.J."/>
            <person name="Tsang A."/>
            <person name="Grigoriev I.V."/>
        </authorList>
    </citation>
    <scope>NUCLEOTIDE SEQUENCE [LARGE SCALE GENOMIC DNA]</scope>
    <source>
        <strain evidence="1 2">ATCC 24622</strain>
    </source>
</reference>
<evidence type="ECO:0000313" key="2">
    <source>
        <dbReference type="Proteomes" id="UP001586593"/>
    </source>
</evidence>
<organism evidence="1 2">
    <name type="scientific">Phialemonium thermophilum</name>
    <dbReference type="NCBI Taxonomy" id="223376"/>
    <lineage>
        <taxon>Eukaryota</taxon>
        <taxon>Fungi</taxon>
        <taxon>Dikarya</taxon>
        <taxon>Ascomycota</taxon>
        <taxon>Pezizomycotina</taxon>
        <taxon>Sordariomycetes</taxon>
        <taxon>Sordariomycetidae</taxon>
        <taxon>Cephalothecales</taxon>
        <taxon>Cephalothecaceae</taxon>
        <taxon>Phialemonium</taxon>
    </lineage>
</organism>